<dbReference type="AlphaFoldDB" id="A0AAN6Y956"/>
<keyword evidence="4 8" id="KW-0479">Metal-binding</keyword>
<dbReference type="PANTHER" id="PTHR24305:SF77">
    <property type="entry name" value="CYTOCHROME P450 MONOOXYGENASE"/>
    <property type="match status" value="1"/>
</dbReference>
<dbReference type="InterPro" id="IPR050121">
    <property type="entry name" value="Cytochrome_P450_monoxygenase"/>
</dbReference>
<feature type="transmembrane region" description="Helical" evidence="9">
    <location>
        <begin position="6"/>
        <end position="27"/>
    </location>
</feature>
<dbReference type="SUPFAM" id="SSF48264">
    <property type="entry name" value="Cytochrome P450"/>
    <property type="match status" value="1"/>
</dbReference>
<evidence type="ECO:0000256" key="6">
    <source>
        <dbReference type="ARBA" id="ARBA00023004"/>
    </source>
</evidence>
<evidence type="ECO:0000256" key="8">
    <source>
        <dbReference type="PIRSR" id="PIRSR602401-1"/>
    </source>
</evidence>
<keyword evidence="9" id="KW-0812">Transmembrane</keyword>
<sequence>MWTSIVYLTLIALLWYLIASVLAWYPLRKFQGPFLASFSYLWLFHANYKGDRWRRVHELQQKLTESSASGKGSLLRIGPNLLITDHPDILRRMSTVRSTYTRGGWYDAVRLHPDNPSMFGSRDTAWHDDVKARTAAGYSGREIPNLEKDVDNVITQLKTYIREKHVFKNKKGTQGKLLDFTNTSGYFALDVISKIAFGNEFGFLAADADVNGYLAALDIFAPALSLFADIPWMRAILANRWVFETFGPKATDEKGPGRIMGLAKRAVDERFGGKGGFRDLEDMLGSFLRHGITRYQCEAEGVLQITAGSDTTSNVIRATMMYLATTPTAYRRLQQEIDEAVKSGKASSPIITSAGAKALPYLQAVLLEGLRIHPPTLILASKQVPPEGDTIGGKFIPGGTEIAQNSWTMLRNKTIFGQDADLFRPERWLEESDAETKAEMERTAGLMFGHGRWMCAGKSIAMMELGKLFFELFREFDFQVADPTRPWEMKQFSIFMFKGLLMRVTEREEA</sequence>
<accession>A0AAN6Y956</accession>
<comment type="cofactor">
    <cofactor evidence="1 8">
        <name>heme</name>
        <dbReference type="ChEBI" id="CHEBI:30413"/>
    </cofactor>
</comment>
<reference evidence="10" key="1">
    <citation type="journal article" date="2023" name="Mol. Phylogenet. Evol.">
        <title>Genome-scale phylogeny and comparative genomics of the fungal order Sordariales.</title>
        <authorList>
            <person name="Hensen N."/>
            <person name="Bonometti L."/>
            <person name="Westerberg I."/>
            <person name="Brannstrom I.O."/>
            <person name="Guillou S."/>
            <person name="Cros-Aarteil S."/>
            <person name="Calhoun S."/>
            <person name="Haridas S."/>
            <person name="Kuo A."/>
            <person name="Mondo S."/>
            <person name="Pangilinan J."/>
            <person name="Riley R."/>
            <person name="LaButti K."/>
            <person name="Andreopoulos B."/>
            <person name="Lipzen A."/>
            <person name="Chen C."/>
            <person name="Yan M."/>
            <person name="Daum C."/>
            <person name="Ng V."/>
            <person name="Clum A."/>
            <person name="Steindorff A."/>
            <person name="Ohm R.A."/>
            <person name="Martin F."/>
            <person name="Silar P."/>
            <person name="Natvig D.O."/>
            <person name="Lalanne C."/>
            <person name="Gautier V."/>
            <person name="Ament-Velasquez S.L."/>
            <person name="Kruys A."/>
            <person name="Hutchinson M.I."/>
            <person name="Powell A.J."/>
            <person name="Barry K."/>
            <person name="Miller A.N."/>
            <person name="Grigoriev I.V."/>
            <person name="Debuchy R."/>
            <person name="Gladieux P."/>
            <person name="Hiltunen Thoren M."/>
            <person name="Johannesson H."/>
        </authorList>
    </citation>
    <scope>NUCLEOTIDE SEQUENCE</scope>
    <source>
        <strain evidence="10">PSN293</strain>
    </source>
</reference>
<keyword evidence="7" id="KW-0503">Monooxygenase</keyword>
<reference evidence="10" key="2">
    <citation type="submission" date="2023-05" db="EMBL/GenBank/DDBJ databases">
        <authorList>
            <consortium name="Lawrence Berkeley National Laboratory"/>
            <person name="Steindorff A."/>
            <person name="Hensen N."/>
            <person name="Bonometti L."/>
            <person name="Westerberg I."/>
            <person name="Brannstrom I.O."/>
            <person name="Guillou S."/>
            <person name="Cros-Aarteil S."/>
            <person name="Calhoun S."/>
            <person name="Haridas S."/>
            <person name="Kuo A."/>
            <person name="Mondo S."/>
            <person name="Pangilinan J."/>
            <person name="Riley R."/>
            <person name="Labutti K."/>
            <person name="Andreopoulos B."/>
            <person name="Lipzen A."/>
            <person name="Chen C."/>
            <person name="Yanf M."/>
            <person name="Daum C."/>
            <person name="Ng V."/>
            <person name="Clum A."/>
            <person name="Ohm R."/>
            <person name="Martin F."/>
            <person name="Silar P."/>
            <person name="Natvig D."/>
            <person name="Lalanne C."/>
            <person name="Gautier V."/>
            <person name="Ament-Velasquez S.L."/>
            <person name="Kruys A."/>
            <person name="Hutchinson M.I."/>
            <person name="Powell A.J."/>
            <person name="Barry K."/>
            <person name="Miller A.N."/>
            <person name="Grigoriev I.V."/>
            <person name="Debuchy R."/>
            <person name="Gladieux P."/>
            <person name="Thoren M.H."/>
            <person name="Johannesson H."/>
        </authorList>
    </citation>
    <scope>NUCLEOTIDE SEQUENCE</scope>
    <source>
        <strain evidence="10">PSN293</strain>
    </source>
</reference>
<dbReference type="GO" id="GO:0005506">
    <property type="term" value="F:iron ion binding"/>
    <property type="evidence" value="ECO:0007669"/>
    <property type="project" value="InterPro"/>
</dbReference>
<evidence type="ECO:0000256" key="1">
    <source>
        <dbReference type="ARBA" id="ARBA00001971"/>
    </source>
</evidence>
<keyword evidence="9" id="KW-1133">Transmembrane helix</keyword>
<organism evidence="10 11">
    <name type="scientific">Rhypophila decipiens</name>
    <dbReference type="NCBI Taxonomy" id="261697"/>
    <lineage>
        <taxon>Eukaryota</taxon>
        <taxon>Fungi</taxon>
        <taxon>Dikarya</taxon>
        <taxon>Ascomycota</taxon>
        <taxon>Pezizomycotina</taxon>
        <taxon>Sordariomycetes</taxon>
        <taxon>Sordariomycetidae</taxon>
        <taxon>Sordariales</taxon>
        <taxon>Naviculisporaceae</taxon>
        <taxon>Rhypophila</taxon>
    </lineage>
</organism>
<evidence type="ECO:0000256" key="9">
    <source>
        <dbReference type="SAM" id="Phobius"/>
    </source>
</evidence>
<keyword evidence="3 8" id="KW-0349">Heme</keyword>
<dbReference type="InterPro" id="IPR002401">
    <property type="entry name" value="Cyt_P450_E_grp-I"/>
</dbReference>
<evidence type="ECO:0000256" key="3">
    <source>
        <dbReference type="ARBA" id="ARBA00022617"/>
    </source>
</evidence>
<dbReference type="CDD" id="cd11060">
    <property type="entry name" value="CYP57A1-like"/>
    <property type="match status" value="1"/>
</dbReference>
<evidence type="ECO:0000313" key="10">
    <source>
        <dbReference type="EMBL" id="KAK4213661.1"/>
    </source>
</evidence>
<protein>
    <submittedName>
        <fullName evidence="10">Cytochrome P450</fullName>
    </submittedName>
</protein>
<evidence type="ECO:0000256" key="7">
    <source>
        <dbReference type="ARBA" id="ARBA00023033"/>
    </source>
</evidence>
<dbReference type="Proteomes" id="UP001301769">
    <property type="component" value="Unassembled WGS sequence"/>
</dbReference>
<dbReference type="InterPro" id="IPR001128">
    <property type="entry name" value="Cyt_P450"/>
</dbReference>
<evidence type="ECO:0000256" key="4">
    <source>
        <dbReference type="ARBA" id="ARBA00022723"/>
    </source>
</evidence>
<evidence type="ECO:0000313" key="11">
    <source>
        <dbReference type="Proteomes" id="UP001301769"/>
    </source>
</evidence>
<dbReference type="Gene3D" id="1.10.630.10">
    <property type="entry name" value="Cytochrome P450"/>
    <property type="match status" value="1"/>
</dbReference>
<keyword evidence="6 8" id="KW-0408">Iron</keyword>
<keyword evidence="5" id="KW-0560">Oxidoreductase</keyword>
<comment type="similarity">
    <text evidence="2">Belongs to the cytochrome P450 family.</text>
</comment>
<comment type="caution">
    <text evidence="10">The sequence shown here is derived from an EMBL/GenBank/DDBJ whole genome shotgun (WGS) entry which is preliminary data.</text>
</comment>
<dbReference type="InterPro" id="IPR036396">
    <property type="entry name" value="Cyt_P450_sf"/>
</dbReference>
<keyword evidence="11" id="KW-1185">Reference proteome</keyword>
<dbReference type="Pfam" id="PF00067">
    <property type="entry name" value="p450"/>
    <property type="match status" value="1"/>
</dbReference>
<dbReference type="GO" id="GO:0020037">
    <property type="term" value="F:heme binding"/>
    <property type="evidence" value="ECO:0007669"/>
    <property type="project" value="InterPro"/>
</dbReference>
<dbReference type="GO" id="GO:0004497">
    <property type="term" value="F:monooxygenase activity"/>
    <property type="evidence" value="ECO:0007669"/>
    <property type="project" value="UniProtKB-KW"/>
</dbReference>
<dbReference type="EMBL" id="MU858105">
    <property type="protein sequence ID" value="KAK4213661.1"/>
    <property type="molecule type" value="Genomic_DNA"/>
</dbReference>
<dbReference type="PRINTS" id="PR00385">
    <property type="entry name" value="P450"/>
</dbReference>
<dbReference type="PANTHER" id="PTHR24305">
    <property type="entry name" value="CYTOCHROME P450"/>
    <property type="match status" value="1"/>
</dbReference>
<gene>
    <name evidence="10" type="ORF">QBC37DRAFT_400327</name>
</gene>
<keyword evidence="9" id="KW-0472">Membrane</keyword>
<feature type="binding site" description="axial binding residue" evidence="8">
    <location>
        <position position="455"/>
    </location>
    <ligand>
        <name>heme</name>
        <dbReference type="ChEBI" id="CHEBI:30413"/>
    </ligand>
    <ligandPart>
        <name>Fe</name>
        <dbReference type="ChEBI" id="CHEBI:18248"/>
    </ligandPart>
</feature>
<evidence type="ECO:0000256" key="2">
    <source>
        <dbReference type="ARBA" id="ARBA00010617"/>
    </source>
</evidence>
<dbReference type="GO" id="GO:0016705">
    <property type="term" value="F:oxidoreductase activity, acting on paired donors, with incorporation or reduction of molecular oxygen"/>
    <property type="evidence" value="ECO:0007669"/>
    <property type="project" value="InterPro"/>
</dbReference>
<name>A0AAN6Y956_9PEZI</name>
<evidence type="ECO:0000256" key="5">
    <source>
        <dbReference type="ARBA" id="ARBA00023002"/>
    </source>
</evidence>
<proteinExistence type="inferred from homology"/>
<dbReference type="PRINTS" id="PR00463">
    <property type="entry name" value="EP450I"/>
</dbReference>